<dbReference type="InterPro" id="IPR000477">
    <property type="entry name" value="RT_dom"/>
</dbReference>
<name>A0A2H8TF37_9HEMI</name>
<dbReference type="Pfam" id="PF14529">
    <property type="entry name" value="Exo_endo_phos_2"/>
    <property type="match status" value="1"/>
</dbReference>
<dbReference type="AlphaFoldDB" id="A0A2H8TF37"/>
<evidence type="ECO:0000259" key="1">
    <source>
        <dbReference type="PROSITE" id="PS50878"/>
    </source>
</evidence>
<dbReference type="SUPFAM" id="SSF56219">
    <property type="entry name" value="DNase I-like"/>
    <property type="match status" value="1"/>
</dbReference>
<dbReference type="SUPFAM" id="SSF56672">
    <property type="entry name" value="DNA/RNA polymerases"/>
    <property type="match status" value="1"/>
</dbReference>
<dbReference type="Gene3D" id="3.60.10.10">
    <property type="entry name" value="Endonuclease/exonuclease/phosphatase"/>
    <property type="match status" value="1"/>
</dbReference>
<dbReference type="InterPro" id="IPR043502">
    <property type="entry name" value="DNA/RNA_pol_sf"/>
</dbReference>
<dbReference type="InterPro" id="IPR052560">
    <property type="entry name" value="RdDP_mobile_element"/>
</dbReference>
<keyword evidence="2" id="KW-0808">Transferase</keyword>
<dbReference type="InterPro" id="IPR005135">
    <property type="entry name" value="Endo/exonuclease/phosphatase"/>
</dbReference>
<dbReference type="GO" id="GO:0003964">
    <property type="term" value="F:RNA-directed DNA polymerase activity"/>
    <property type="evidence" value="ECO:0007669"/>
    <property type="project" value="UniProtKB-KW"/>
</dbReference>
<proteinExistence type="predicted"/>
<keyword evidence="2" id="KW-0695">RNA-directed DNA polymerase</keyword>
<dbReference type="PANTHER" id="PTHR36688">
    <property type="entry name" value="ENDO/EXONUCLEASE/PHOSPHATASE DOMAIN-CONTAINING PROTEIN"/>
    <property type="match status" value="1"/>
</dbReference>
<organism evidence="2">
    <name type="scientific">Melanaphis sacchari</name>
    <dbReference type="NCBI Taxonomy" id="742174"/>
    <lineage>
        <taxon>Eukaryota</taxon>
        <taxon>Metazoa</taxon>
        <taxon>Ecdysozoa</taxon>
        <taxon>Arthropoda</taxon>
        <taxon>Hexapoda</taxon>
        <taxon>Insecta</taxon>
        <taxon>Pterygota</taxon>
        <taxon>Neoptera</taxon>
        <taxon>Paraneoptera</taxon>
        <taxon>Hemiptera</taxon>
        <taxon>Sternorrhyncha</taxon>
        <taxon>Aphidomorpha</taxon>
        <taxon>Aphidoidea</taxon>
        <taxon>Aphididae</taxon>
        <taxon>Aphidini</taxon>
        <taxon>Melanaphis</taxon>
    </lineage>
</organism>
<feature type="domain" description="Reverse transcriptase" evidence="1">
    <location>
        <begin position="483"/>
        <end position="749"/>
    </location>
</feature>
<reference evidence="2" key="1">
    <citation type="submission" date="2017-10" db="EMBL/GenBank/DDBJ databases">
        <title>Transcriptome Assembly of Sugarcane Aphid Adults.</title>
        <authorList>
            <person name="Scully E.D."/>
            <person name="Palmer N.A."/>
            <person name="Geib S.M."/>
            <person name="Sarath G."/>
            <person name="Sattler S.E."/>
        </authorList>
    </citation>
    <scope>NUCLEOTIDE SEQUENCE</scope>
    <source>
        <tissue evidence="2">Whole body</tissue>
    </source>
</reference>
<protein>
    <submittedName>
        <fullName evidence="2">Putative RNA-directed DNA polymerase from transposon X-element</fullName>
    </submittedName>
</protein>
<dbReference type="PANTHER" id="PTHR36688:SF2">
    <property type="entry name" value="ENDONUCLEASE_EXONUCLEASE_PHOSPHATASE DOMAIN-CONTAINING PROTEIN"/>
    <property type="match status" value="1"/>
</dbReference>
<dbReference type="PROSITE" id="PS50878">
    <property type="entry name" value="RT_POL"/>
    <property type="match status" value="1"/>
</dbReference>
<dbReference type="EMBL" id="GFXV01000908">
    <property type="protein sequence ID" value="MBW12713.1"/>
    <property type="molecule type" value="Transcribed_RNA"/>
</dbReference>
<sequence length="897" mass="101883">MTLNTNLNSPLSIISWNANGLSKHKHEFQLFLETKNIDIALISETHFTPTSHSKIFGYQVYYTCHPDGTAHAGTAIYIKNNLSHHQLAPHSEPYLQATTIQVNFVNSTPIAVSAIYCPPGPKISSVEFQTFFSTLGQKFIVGGDFNSKHPYWGNRSANTRGRALKSVLDSMNYSVISPPSPTYWPSHCNRLPDILDIFVSKIPNHIHSTISNLNDLSSDHTPIYLEVGAWATKQIKPSLTSGRVNWPKFKKLVTDNINLKPSLKTTSEIDSAILSLTSTIQNSATAASSNHPPPRNNTNIPAHIMLLLADKRRARTQWHRSKYPSDKAKFNYLKNKLNKAILKLKNDSYQNYILNLSTKDSSLWKATKKLIHHKPPSPPLRMPNNSWASSDSDKASIFADHLANAFKPHNITPNKIHTQNITRFLDSPLPMALPAKHTSPGEIQYIIRKLPTKKAPGHDLISNLVVKHLPEKSIILLALIFNSMFRLSYFPTAWKHSNIILIPKPDKPPDVPSSYRPISLLPTFAKIFEKILLKRLLPLSDKFNIIPNHQFGFRSKHSTIHQLHRTVDLISTSMESKLYCAAVLLDVAQAFDKVWHEGLLFKLKKFLPAPYYLLLKSYLENRTFSVRVNNSYSSNFQILAGVPQGSDIAPFLYSIFAHDTPTSPHTSLGTYADDTIILASNHDPQVVSLRLQNHLNSIQRWSNRWKIKINDAKSSFITFSLRPGDCPSVSFNNNQIPVTPTIRYLGLIFDRRLTWAQHLKIKRKTINSRLHLLRPLLRSKTSLKNKLLIYKSIIRPVWSYGIQIWGSAKPSNTRTIQAFQSICLRQIVSAPWFISNNNLHKDLNIPSLSQLTKSHYVSFHSKLNQHYNPLIKRISSLTIPDNPLRRLKRSWPRDLLI</sequence>
<dbReference type="InterPro" id="IPR036691">
    <property type="entry name" value="Endo/exonu/phosph_ase_sf"/>
</dbReference>
<dbReference type="CDD" id="cd01650">
    <property type="entry name" value="RT_nLTR_like"/>
    <property type="match status" value="1"/>
</dbReference>
<evidence type="ECO:0000313" key="2">
    <source>
        <dbReference type="EMBL" id="MBW12713.1"/>
    </source>
</evidence>
<dbReference type="OrthoDB" id="6617426at2759"/>
<dbReference type="Pfam" id="PF00078">
    <property type="entry name" value="RVT_1"/>
    <property type="match status" value="1"/>
</dbReference>
<keyword evidence="2" id="KW-0548">Nucleotidyltransferase</keyword>
<accession>A0A2H8TF37</accession>